<keyword evidence="5" id="KW-0548">Nucleotidyltransferase</keyword>
<dbReference type="Gene3D" id="3.30.70.270">
    <property type="match status" value="1"/>
</dbReference>
<organism evidence="5 8">
    <name type="scientific">Marinomonas gallaica</name>
    <dbReference type="NCBI Taxonomy" id="1806667"/>
    <lineage>
        <taxon>Bacteria</taxon>
        <taxon>Pseudomonadati</taxon>
        <taxon>Pseudomonadota</taxon>
        <taxon>Gammaproteobacteria</taxon>
        <taxon>Oceanospirillales</taxon>
        <taxon>Oceanospirillaceae</taxon>
        <taxon>Marinomonas</taxon>
    </lineage>
</organism>
<keyword evidence="7" id="KW-1185">Reference proteome</keyword>
<dbReference type="GO" id="GO:0043709">
    <property type="term" value="P:cell adhesion involved in single-species biofilm formation"/>
    <property type="evidence" value="ECO:0007669"/>
    <property type="project" value="TreeGrafter"/>
</dbReference>
<dbReference type="PANTHER" id="PTHR45138">
    <property type="entry name" value="REGULATORY COMPONENTS OF SENSORY TRANSDUCTION SYSTEM"/>
    <property type="match status" value="1"/>
</dbReference>
<dbReference type="InterPro" id="IPR000160">
    <property type="entry name" value="GGDEF_dom"/>
</dbReference>
<dbReference type="EMBL" id="FLRA01000035">
    <property type="protein sequence ID" value="SBT19312.1"/>
    <property type="molecule type" value="Genomic_DNA"/>
</dbReference>
<feature type="domain" description="GGDEF" evidence="4">
    <location>
        <begin position="219"/>
        <end position="347"/>
    </location>
</feature>
<feature type="transmembrane region" description="Helical" evidence="3">
    <location>
        <begin position="153"/>
        <end position="175"/>
    </location>
</feature>
<keyword evidence="3" id="KW-0472">Membrane</keyword>
<dbReference type="SUPFAM" id="SSF55073">
    <property type="entry name" value="Nucleotide cyclase"/>
    <property type="match status" value="1"/>
</dbReference>
<evidence type="ECO:0000256" key="2">
    <source>
        <dbReference type="ARBA" id="ARBA00034247"/>
    </source>
</evidence>
<reference evidence="5 8" key="2">
    <citation type="submission" date="2016-06" db="EMBL/GenBank/DDBJ databases">
        <authorList>
            <person name="Kjaerup R.B."/>
            <person name="Dalgaard T.S."/>
            <person name="Juul-Madsen H.R."/>
        </authorList>
    </citation>
    <scope>NUCLEOTIDE SEQUENCE [LARGE SCALE GENOMIC DNA]</scope>
    <source>
        <strain evidence="5 8">CECT 5115</strain>
    </source>
</reference>
<feature type="transmembrane region" description="Helical" evidence="3">
    <location>
        <begin position="116"/>
        <end position="141"/>
    </location>
</feature>
<dbReference type="GO" id="GO:1902201">
    <property type="term" value="P:negative regulation of bacterial-type flagellum-dependent cell motility"/>
    <property type="evidence" value="ECO:0007669"/>
    <property type="project" value="TreeGrafter"/>
</dbReference>
<keyword evidence="5" id="KW-0808">Transferase</keyword>
<dbReference type="GO" id="GO:0005886">
    <property type="term" value="C:plasma membrane"/>
    <property type="evidence" value="ECO:0007669"/>
    <property type="project" value="TreeGrafter"/>
</dbReference>
<keyword evidence="3" id="KW-1133">Transmembrane helix</keyword>
<dbReference type="CDD" id="cd01949">
    <property type="entry name" value="GGDEF"/>
    <property type="match status" value="1"/>
</dbReference>
<dbReference type="InterPro" id="IPR043128">
    <property type="entry name" value="Rev_trsase/Diguanyl_cyclase"/>
</dbReference>
<dbReference type="InterPro" id="IPR029787">
    <property type="entry name" value="Nucleotide_cyclase"/>
</dbReference>
<evidence type="ECO:0000313" key="7">
    <source>
        <dbReference type="Proteomes" id="UP000092840"/>
    </source>
</evidence>
<dbReference type="RefSeq" id="WP_067038552.1">
    <property type="nucleotide sequence ID" value="NZ_FLRA01000035.1"/>
</dbReference>
<dbReference type="OrthoDB" id="9812260at2"/>
<dbReference type="SMART" id="SM00267">
    <property type="entry name" value="GGDEF"/>
    <property type="match status" value="1"/>
</dbReference>
<dbReference type="Pfam" id="PF20966">
    <property type="entry name" value="MASE6"/>
    <property type="match status" value="1"/>
</dbReference>
<name>A0A1C3JW08_9GAMM</name>
<dbReference type="InterPro" id="IPR048435">
    <property type="entry name" value="MASE6"/>
</dbReference>
<dbReference type="PANTHER" id="PTHR45138:SF9">
    <property type="entry name" value="DIGUANYLATE CYCLASE DGCM-RELATED"/>
    <property type="match status" value="1"/>
</dbReference>
<keyword evidence="3" id="KW-0812">Transmembrane</keyword>
<protein>
    <recommendedName>
        <fullName evidence="1">diguanylate cyclase</fullName>
        <ecNumber evidence="1">2.7.7.65</ecNumber>
    </recommendedName>
</protein>
<dbReference type="EMBL" id="FLRB01000035">
    <property type="protein sequence ID" value="SBT22864.1"/>
    <property type="molecule type" value="Genomic_DNA"/>
</dbReference>
<evidence type="ECO:0000256" key="1">
    <source>
        <dbReference type="ARBA" id="ARBA00012528"/>
    </source>
</evidence>
<dbReference type="Proteomes" id="UP000092840">
    <property type="component" value="Unassembled WGS sequence"/>
</dbReference>
<evidence type="ECO:0000313" key="8">
    <source>
        <dbReference type="Proteomes" id="UP000092871"/>
    </source>
</evidence>
<dbReference type="Pfam" id="PF00990">
    <property type="entry name" value="GGDEF"/>
    <property type="match status" value="1"/>
</dbReference>
<sequence>MIQHVLTRCLGVEPSDKDYRQLSLTLSAAVVCTMIAAFFCGYNTLVKLYWPLLIIDMIAVMLGLLTLFVLLRLKSPQVAKVILLLMVALVCFSVMEVRGNQSYSLAWAFLCPPLSIFLLGYIYGTIFSGVYLACLCALMLMNGEVWEDAAWQGGAFTNLVMIYLGLFAFACHYEASRRTAQKLLRESNEKLAQLAHQDPLTGLYNRRYLEDQMLQMDNESIFLAMVDVDDFKRINDAFGHEKGDQALTQMGDLLREIIGTEGVVGRWGGEEFVILHYADQPSVFIALLERLVAGVAEHSFSDVPPITISVGATTYYKGRHKASLRYVDDALYDAKESGKNRYAIMHHVVDE</sequence>
<dbReference type="InterPro" id="IPR050469">
    <property type="entry name" value="Diguanylate_Cyclase"/>
</dbReference>
<evidence type="ECO:0000313" key="6">
    <source>
        <dbReference type="EMBL" id="SBT22864.1"/>
    </source>
</evidence>
<dbReference type="EC" id="2.7.7.65" evidence="1"/>
<dbReference type="GO" id="GO:0052621">
    <property type="term" value="F:diguanylate cyclase activity"/>
    <property type="evidence" value="ECO:0007669"/>
    <property type="project" value="UniProtKB-EC"/>
</dbReference>
<feature type="transmembrane region" description="Helical" evidence="3">
    <location>
        <begin position="49"/>
        <end position="71"/>
    </location>
</feature>
<feature type="transmembrane region" description="Helical" evidence="3">
    <location>
        <begin position="77"/>
        <end position="95"/>
    </location>
</feature>
<dbReference type="NCBIfam" id="TIGR00254">
    <property type="entry name" value="GGDEF"/>
    <property type="match status" value="1"/>
</dbReference>
<evidence type="ECO:0000259" key="4">
    <source>
        <dbReference type="PROSITE" id="PS50887"/>
    </source>
</evidence>
<dbReference type="PROSITE" id="PS50887">
    <property type="entry name" value="GGDEF"/>
    <property type="match status" value="1"/>
</dbReference>
<comment type="catalytic activity">
    <reaction evidence="2">
        <text>2 GTP = 3',3'-c-di-GMP + 2 diphosphate</text>
        <dbReference type="Rhea" id="RHEA:24898"/>
        <dbReference type="ChEBI" id="CHEBI:33019"/>
        <dbReference type="ChEBI" id="CHEBI:37565"/>
        <dbReference type="ChEBI" id="CHEBI:58805"/>
        <dbReference type="EC" id="2.7.7.65"/>
    </reaction>
</comment>
<evidence type="ECO:0000313" key="5">
    <source>
        <dbReference type="EMBL" id="SBT19312.1"/>
    </source>
</evidence>
<evidence type="ECO:0000256" key="3">
    <source>
        <dbReference type="SAM" id="Phobius"/>
    </source>
</evidence>
<gene>
    <name evidence="5" type="primary">ydaM_13</name>
    <name evidence="6" type="synonym">ydaM_14</name>
    <name evidence="5" type="ORF">MGA5115_03474</name>
    <name evidence="6" type="ORF">MGA5116_03494</name>
</gene>
<proteinExistence type="predicted"/>
<feature type="transmembrane region" description="Helical" evidence="3">
    <location>
        <begin position="22"/>
        <end position="42"/>
    </location>
</feature>
<dbReference type="Proteomes" id="UP000092871">
    <property type="component" value="Unassembled WGS sequence"/>
</dbReference>
<reference evidence="6 7" key="1">
    <citation type="submission" date="2016-06" db="EMBL/GenBank/DDBJ databases">
        <authorList>
            <person name="Rodrigo-Torres L."/>
            <person name="Arahal D.R."/>
        </authorList>
    </citation>
    <scope>NUCLEOTIDE SEQUENCE [LARGE SCALE GENOMIC DNA]</scope>
    <source>
        <strain evidence="6 7">CECT 5116</strain>
    </source>
</reference>
<accession>A0A1C3JW08</accession>
<dbReference type="AlphaFoldDB" id="A0A1C3JW08"/>